<dbReference type="Proteomes" id="UP000015106">
    <property type="component" value="Chromosome 1"/>
</dbReference>
<proteinExistence type="predicted"/>
<accession>A0A8R7P4I5</accession>
<evidence type="ECO:0000313" key="2">
    <source>
        <dbReference type="Proteomes" id="UP000015106"/>
    </source>
</evidence>
<dbReference type="AlphaFoldDB" id="A0A8R7P4I5"/>
<reference evidence="1" key="3">
    <citation type="submission" date="2022-06" db="UniProtKB">
        <authorList>
            <consortium name="EnsemblPlants"/>
        </authorList>
    </citation>
    <scope>IDENTIFICATION</scope>
</reference>
<organism evidence="1 2">
    <name type="scientific">Triticum urartu</name>
    <name type="common">Red wild einkorn</name>
    <name type="synonym">Crithodium urartu</name>
    <dbReference type="NCBI Taxonomy" id="4572"/>
    <lineage>
        <taxon>Eukaryota</taxon>
        <taxon>Viridiplantae</taxon>
        <taxon>Streptophyta</taxon>
        <taxon>Embryophyta</taxon>
        <taxon>Tracheophyta</taxon>
        <taxon>Spermatophyta</taxon>
        <taxon>Magnoliopsida</taxon>
        <taxon>Liliopsida</taxon>
        <taxon>Poales</taxon>
        <taxon>Poaceae</taxon>
        <taxon>BOP clade</taxon>
        <taxon>Pooideae</taxon>
        <taxon>Triticodae</taxon>
        <taxon>Triticeae</taxon>
        <taxon>Triticinae</taxon>
        <taxon>Triticum</taxon>
    </lineage>
</organism>
<reference evidence="2" key="1">
    <citation type="journal article" date="2013" name="Nature">
        <title>Draft genome of the wheat A-genome progenitor Triticum urartu.</title>
        <authorList>
            <person name="Ling H.Q."/>
            <person name="Zhao S."/>
            <person name="Liu D."/>
            <person name="Wang J."/>
            <person name="Sun H."/>
            <person name="Zhang C."/>
            <person name="Fan H."/>
            <person name="Li D."/>
            <person name="Dong L."/>
            <person name="Tao Y."/>
            <person name="Gao C."/>
            <person name="Wu H."/>
            <person name="Li Y."/>
            <person name="Cui Y."/>
            <person name="Guo X."/>
            <person name="Zheng S."/>
            <person name="Wang B."/>
            <person name="Yu K."/>
            <person name="Liang Q."/>
            <person name="Yang W."/>
            <person name="Lou X."/>
            <person name="Chen J."/>
            <person name="Feng M."/>
            <person name="Jian J."/>
            <person name="Zhang X."/>
            <person name="Luo G."/>
            <person name="Jiang Y."/>
            <person name="Liu J."/>
            <person name="Wang Z."/>
            <person name="Sha Y."/>
            <person name="Zhang B."/>
            <person name="Wu H."/>
            <person name="Tang D."/>
            <person name="Shen Q."/>
            <person name="Xue P."/>
            <person name="Zou S."/>
            <person name="Wang X."/>
            <person name="Liu X."/>
            <person name="Wang F."/>
            <person name="Yang Y."/>
            <person name="An X."/>
            <person name="Dong Z."/>
            <person name="Zhang K."/>
            <person name="Zhang X."/>
            <person name="Luo M.C."/>
            <person name="Dvorak J."/>
            <person name="Tong Y."/>
            <person name="Wang J."/>
            <person name="Yang H."/>
            <person name="Li Z."/>
            <person name="Wang D."/>
            <person name="Zhang A."/>
            <person name="Wang J."/>
        </authorList>
    </citation>
    <scope>NUCLEOTIDE SEQUENCE</scope>
    <source>
        <strain evidence="2">cv. G1812</strain>
    </source>
</reference>
<dbReference type="EnsemblPlants" id="TuG1812G0100003496.01.T02">
    <property type="protein sequence ID" value="TuG1812G0100003496.01.T02"/>
    <property type="gene ID" value="TuG1812G0100003496.01"/>
</dbReference>
<sequence length="73" mass="8334">MVFARSLYPRAWVFSLIHCSPVFSFIIYGEATESLSQGCFRKHLLLRVRILCKTPSCLMTLRKMVLIAVGLTL</sequence>
<dbReference type="Gramene" id="TuG1812G0100003496.01.T02">
    <property type="protein sequence ID" value="TuG1812G0100003496.01.T02"/>
    <property type="gene ID" value="TuG1812G0100003496.01"/>
</dbReference>
<reference evidence="1" key="2">
    <citation type="submission" date="2018-03" db="EMBL/GenBank/DDBJ databases">
        <title>The Triticum urartu genome reveals the dynamic nature of wheat genome evolution.</title>
        <authorList>
            <person name="Ling H."/>
            <person name="Ma B."/>
            <person name="Shi X."/>
            <person name="Liu H."/>
            <person name="Dong L."/>
            <person name="Sun H."/>
            <person name="Cao Y."/>
            <person name="Gao Q."/>
            <person name="Zheng S."/>
            <person name="Li Y."/>
            <person name="Yu Y."/>
            <person name="Du H."/>
            <person name="Qi M."/>
            <person name="Li Y."/>
            <person name="Yu H."/>
            <person name="Cui Y."/>
            <person name="Wang N."/>
            <person name="Chen C."/>
            <person name="Wu H."/>
            <person name="Zhao Y."/>
            <person name="Zhang J."/>
            <person name="Li Y."/>
            <person name="Zhou W."/>
            <person name="Zhang B."/>
            <person name="Hu W."/>
            <person name="Eijk M."/>
            <person name="Tang J."/>
            <person name="Witsenboer H."/>
            <person name="Zhao S."/>
            <person name="Li Z."/>
            <person name="Zhang A."/>
            <person name="Wang D."/>
            <person name="Liang C."/>
        </authorList>
    </citation>
    <scope>NUCLEOTIDE SEQUENCE [LARGE SCALE GENOMIC DNA]</scope>
    <source>
        <strain evidence="1">cv. G1812</strain>
    </source>
</reference>
<protein>
    <submittedName>
        <fullName evidence="1">Uncharacterized protein</fullName>
    </submittedName>
</protein>
<evidence type="ECO:0000313" key="1">
    <source>
        <dbReference type="EnsemblPlants" id="TuG1812G0100003496.01.T02"/>
    </source>
</evidence>
<keyword evidence="2" id="KW-1185">Reference proteome</keyword>
<name>A0A8R7P4I5_TRIUA</name>